<evidence type="ECO:0000256" key="4">
    <source>
        <dbReference type="ARBA" id="ARBA00022475"/>
    </source>
</evidence>
<feature type="transmembrane region" description="Helical" evidence="10">
    <location>
        <begin position="149"/>
        <end position="167"/>
    </location>
</feature>
<evidence type="ECO:0008006" key="13">
    <source>
        <dbReference type="Google" id="ProtNLM"/>
    </source>
</evidence>
<dbReference type="InterPro" id="IPR050277">
    <property type="entry name" value="Sodium:Solute_Symporter"/>
</dbReference>
<dbReference type="PROSITE" id="PS50283">
    <property type="entry name" value="NA_SOLUT_SYMP_3"/>
    <property type="match status" value="1"/>
</dbReference>
<evidence type="ECO:0000313" key="11">
    <source>
        <dbReference type="EMBL" id="MDS1268723.1"/>
    </source>
</evidence>
<dbReference type="InterPro" id="IPR038377">
    <property type="entry name" value="Na/Glc_symporter_sf"/>
</dbReference>
<evidence type="ECO:0000256" key="7">
    <source>
        <dbReference type="ARBA" id="ARBA00022989"/>
    </source>
</evidence>
<keyword evidence="5 10" id="KW-0812">Transmembrane</keyword>
<evidence type="ECO:0000256" key="10">
    <source>
        <dbReference type="SAM" id="Phobius"/>
    </source>
</evidence>
<reference evidence="12" key="1">
    <citation type="submission" date="2023-07" db="EMBL/GenBank/DDBJ databases">
        <title>Novel species in the genus Lipingzhangella isolated from Sambhar Salt Lake.</title>
        <authorList>
            <person name="Jiya N."/>
            <person name="Kajale S."/>
            <person name="Sharma A."/>
        </authorList>
    </citation>
    <scope>NUCLEOTIDE SEQUENCE [LARGE SCALE GENOMIC DNA]</scope>
    <source>
        <strain evidence="12">LS1_29</strain>
    </source>
</reference>
<dbReference type="RefSeq" id="WP_310910246.1">
    <property type="nucleotide sequence ID" value="NZ_JAVLVT010000001.1"/>
</dbReference>
<evidence type="ECO:0000256" key="2">
    <source>
        <dbReference type="ARBA" id="ARBA00006434"/>
    </source>
</evidence>
<proteinExistence type="inferred from homology"/>
<dbReference type="EMBL" id="JAVLVT010000001">
    <property type="protein sequence ID" value="MDS1268723.1"/>
    <property type="molecule type" value="Genomic_DNA"/>
</dbReference>
<feature type="transmembrane region" description="Helical" evidence="10">
    <location>
        <begin position="200"/>
        <end position="220"/>
    </location>
</feature>
<feature type="transmembrane region" description="Helical" evidence="10">
    <location>
        <begin position="41"/>
        <end position="62"/>
    </location>
</feature>
<comment type="caution">
    <text evidence="11">The sequence shown here is derived from an EMBL/GenBank/DDBJ whole genome shotgun (WGS) entry which is preliminary data.</text>
</comment>
<evidence type="ECO:0000256" key="6">
    <source>
        <dbReference type="ARBA" id="ARBA00022847"/>
    </source>
</evidence>
<protein>
    <recommendedName>
        <fullName evidence="13">Na+/proline symporter</fullName>
    </recommendedName>
</protein>
<dbReference type="PANTHER" id="PTHR48086:SF6">
    <property type="entry name" value="CATION_ACETATE SYMPORTER ACTP"/>
    <property type="match status" value="1"/>
</dbReference>
<organism evidence="11 12">
    <name type="scientific">Lipingzhangella rawalii</name>
    <dbReference type="NCBI Taxonomy" id="2055835"/>
    <lineage>
        <taxon>Bacteria</taxon>
        <taxon>Bacillati</taxon>
        <taxon>Actinomycetota</taxon>
        <taxon>Actinomycetes</taxon>
        <taxon>Streptosporangiales</taxon>
        <taxon>Nocardiopsidaceae</taxon>
        <taxon>Lipingzhangella</taxon>
    </lineage>
</organism>
<comment type="subcellular location">
    <subcellularLocation>
        <location evidence="1">Cell membrane</location>
        <topology evidence="1">Multi-pass membrane protein</topology>
    </subcellularLocation>
</comment>
<accession>A0ABU2H091</accession>
<feature type="transmembrane region" description="Helical" evidence="10">
    <location>
        <begin position="119"/>
        <end position="137"/>
    </location>
</feature>
<keyword evidence="4" id="KW-1003">Cell membrane</keyword>
<evidence type="ECO:0000256" key="9">
    <source>
        <dbReference type="RuleBase" id="RU362091"/>
    </source>
</evidence>
<feature type="transmembrane region" description="Helical" evidence="10">
    <location>
        <begin position="420"/>
        <end position="440"/>
    </location>
</feature>
<comment type="similarity">
    <text evidence="2 9">Belongs to the sodium:solute symporter (SSF) (TC 2.A.21) family.</text>
</comment>
<keyword evidence="8 10" id="KW-0472">Membrane</keyword>
<evidence type="ECO:0000256" key="8">
    <source>
        <dbReference type="ARBA" id="ARBA00023136"/>
    </source>
</evidence>
<dbReference type="Proteomes" id="UP001250214">
    <property type="component" value="Unassembled WGS sequence"/>
</dbReference>
<evidence type="ECO:0000256" key="3">
    <source>
        <dbReference type="ARBA" id="ARBA00022448"/>
    </source>
</evidence>
<keyword evidence="12" id="KW-1185">Reference proteome</keyword>
<keyword evidence="7 10" id="KW-1133">Transmembrane helix</keyword>
<keyword evidence="3" id="KW-0813">Transport</keyword>
<keyword evidence="6" id="KW-0769">Symport</keyword>
<dbReference type="Pfam" id="PF00474">
    <property type="entry name" value="SSF"/>
    <property type="match status" value="1"/>
</dbReference>
<feature type="transmembrane region" description="Helical" evidence="10">
    <location>
        <begin position="12"/>
        <end position="35"/>
    </location>
</feature>
<feature type="transmembrane region" description="Helical" evidence="10">
    <location>
        <begin position="232"/>
        <end position="253"/>
    </location>
</feature>
<sequence>MSTTRAPGPVTAACAICAEQISVAMLLAFTGLLLVEGVAAGWLAVAVGCGYVLLATLVVAPLRRSQVYSLSDFAEWRLQSRWVRRMVSFCAVWVGCLSVLSLFVLAGRLTAWLFGAPDWVGWLGLAVIALPIALAGALGSSTGFQALQFWGLLVTLATPVVMVAWGLPAVSIDGGGGGDIPVPVRGEGTGFLPETSVGTYSLYLALALGVVGFPQLAVRCSTLRDARRARRTVLLVPPLLALLVLVPFGYTALATDFVRDQGVYPELLPLVLSTHAAPTAMGGILAAVLGLGVAVALVAGVSGLLRLMGGAIAQCVLGGGVSALRVGATLALVVPLLGLAVLPGLSQLGLATLVGVVFELSAVTLAPMLILGIWWDRLTDVGVASGLAVGFVATVVSLTLRVTAVPFGGGGAFGELVTQPVLLVTPAVVAVMMVVSLVTARRAPPKVHAHLGRMHLAGADEAPFTPPTAHRL</sequence>
<feature type="transmembrane region" description="Helical" evidence="10">
    <location>
        <begin position="381"/>
        <end position="400"/>
    </location>
</feature>
<evidence type="ECO:0000313" key="12">
    <source>
        <dbReference type="Proteomes" id="UP001250214"/>
    </source>
</evidence>
<evidence type="ECO:0000256" key="5">
    <source>
        <dbReference type="ARBA" id="ARBA00022692"/>
    </source>
</evidence>
<dbReference type="InterPro" id="IPR001734">
    <property type="entry name" value="Na/solute_symporter"/>
</dbReference>
<feature type="transmembrane region" description="Helical" evidence="10">
    <location>
        <begin position="317"/>
        <end position="342"/>
    </location>
</feature>
<feature type="transmembrane region" description="Helical" evidence="10">
    <location>
        <begin position="348"/>
        <end position="374"/>
    </location>
</feature>
<evidence type="ECO:0000256" key="1">
    <source>
        <dbReference type="ARBA" id="ARBA00004651"/>
    </source>
</evidence>
<name>A0ABU2H091_9ACTN</name>
<dbReference type="Gene3D" id="1.20.1730.10">
    <property type="entry name" value="Sodium/glucose cotransporter"/>
    <property type="match status" value="1"/>
</dbReference>
<dbReference type="PANTHER" id="PTHR48086">
    <property type="entry name" value="SODIUM/PROLINE SYMPORTER-RELATED"/>
    <property type="match status" value="1"/>
</dbReference>
<feature type="transmembrane region" description="Helical" evidence="10">
    <location>
        <begin position="82"/>
        <end position="107"/>
    </location>
</feature>
<gene>
    <name evidence="11" type="ORF">RIF23_00270</name>
</gene>
<feature type="transmembrane region" description="Helical" evidence="10">
    <location>
        <begin position="280"/>
        <end position="305"/>
    </location>
</feature>